<keyword evidence="5" id="KW-1185">Reference proteome</keyword>
<dbReference type="STRING" id="22663.A0A218WSV5"/>
<name>A0A218WSV5_PUNGR</name>
<evidence type="ECO:0000313" key="3">
    <source>
        <dbReference type="EMBL" id="PKI40039.1"/>
    </source>
</evidence>
<protein>
    <submittedName>
        <fullName evidence="2">Uncharacterized protein</fullName>
    </submittedName>
</protein>
<gene>
    <name evidence="2" type="ORF">CDL15_Pgr021403</name>
    <name evidence="3" type="ORF">CRG98_039569</name>
</gene>
<reference evidence="2" key="2">
    <citation type="submission" date="2017-06" db="EMBL/GenBank/DDBJ databases">
        <title>The pomegranate genome and the genomics of punicalagin biosynthesis.</title>
        <authorList>
            <person name="Xu C."/>
        </authorList>
    </citation>
    <scope>NUCLEOTIDE SEQUENCE [LARGE SCALE GENOMIC DNA]</scope>
    <source>
        <tissue evidence="2">Fresh leaf</tissue>
    </source>
</reference>
<reference evidence="3 5" key="3">
    <citation type="submission" date="2017-11" db="EMBL/GenBank/DDBJ databases">
        <title>De-novo sequencing of pomegranate (Punica granatum L.) genome.</title>
        <authorList>
            <person name="Akparov Z."/>
            <person name="Amiraslanov A."/>
            <person name="Hajiyeva S."/>
            <person name="Abbasov M."/>
            <person name="Kaur K."/>
            <person name="Hamwieh A."/>
            <person name="Solovyev V."/>
            <person name="Salamov A."/>
            <person name="Braich B."/>
            <person name="Kosarev P."/>
            <person name="Mahmoud A."/>
            <person name="Hajiyev E."/>
            <person name="Babayeva S."/>
            <person name="Izzatullayeva V."/>
            <person name="Mammadov A."/>
            <person name="Mammadov A."/>
            <person name="Sharifova S."/>
            <person name="Ojaghi J."/>
            <person name="Eynullazada K."/>
            <person name="Bayramov B."/>
            <person name="Abdulazimova A."/>
            <person name="Shahmuradov I."/>
        </authorList>
    </citation>
    <scope>NUCLEOTIDE SEQUENCE [LARGE SCALE GENOMIC DNA]</scope>
    <source>
        <strain evidence="3">AG2017</strain>
        <strain evidence="5">cv. AG2017</strain>
        <tissue evidence="3">Leaf</tissue>
    </source>
</reference>
<sequence length="142" mass="15911">MGSLMAGWDSPFRDPKYAAYQRNRSFTKEEIEAYWKSKKKVEEELRKATSSSSDDVSQEAGTKYQRSKSPPMTNDAKGANFTEMEAAAWEKLIKTNGWWTRSNWAFLNEPPVGEGTTNSYASQFHVADPSRSKLNDGAGSSP</sequence>
<reference evidence="4" key="1">
    <citation type="journal article" date="2017" name="Plant J.">
        <title>The pomegranate (Punica granatum L.) genome and the genomics of punicalagin biosynthesis.</title>
        <authorList>
            <person name="Qin G."/>
            <person name="Xu C."/>
            <person name="Ming R."/>
            <person name="Tang H."/>
            <person name="Guyot R."/>
            <person name="Kramer E.M."/>
            <person name="Hu Y."/>
            <person name="Yi X."/>
            <person name="Qi Y."/>
            <person name="Xu X."/>
            <person name="Gao Z."/>
            <person name="Pan H."/>
            <person name="Jian J."/>
            <person name="Tian Y."/>
            <person name="Yue Z."/>
            <person name="Xu Y."/>
        </authorList>
    </citation>
    <scope>NUCLEOTIDE SEQUENCE [LARGE SCALE GENOMIC DNA]</scope>
    <source>
        <strain evidence="4">cv. Dabenzi</strain>
    </source>
</reference>
<dbReference type="Proteomes" id="UP000233551">
    <property type="component" value="Unassembled WGS sequence"/>
</dbReference>
<proteinExistence type="predicted"/>
<comment type="caution">
    <text evidence="2">The sequence shown here is derived from an EMBL/GenBank/DDBJ whole genome shotgun (WGS) entry which is preliminary data.</text>
</comment>
<organism evidence="2 4">
    <name type="scientific">Punica granatum</name>
    <name type="common">Pomegranate</name>
    <dbReference type="NCBI Taxonomy" id="22663"/>
    <lineage>
        <taxon>Eukaryota</taxon>
        <taxon>Viridiplantae</taxon>
        <taxon>Streptophyta</taxon>
        <taxon>Embryophyta</taxon>
        <taxon>Tracheophyta</taxon>
        <taxon>Spermatophyta</taxon>
        <taxon>Magnoliopsida</taxon>
        <taxon>eudicotyledons</taxon>
        <taxon>Gunneridae</taxon>
        <taxon>Pentapetalae</taxon>
        <taxon>rosids</taxon>
        <taxon>malvids</taxon>
        <taxon>Myrtales</taxon>
        <taxon>Lythraceae</taxon>
        <taxon>Punica</taxon>
    </lineage>
</organism>
<evidence type="ECO:0000313" key="4">
    <source>
        <dbReference type="Proteomes" id="UP000197138"/>
    </source>
</evidence>
<accession>A0A218WSV5</accession>
<dbReference type="AlphaFoldDB" id="A0A218WSV5"/>
<dbReference type="EMBL" id="MTKT01003414">
    <property type="protein sequence ID" value="OWM75052.1"/>
    <property type="molecule type" value="Genomic_DNA"/>
</dbReference>
<dbReference type="GeneID" id="116212923"/>
<dbReference type="EMBL" id="PGOL01003677">
    <property type="protein sequence ID" value="PKI40039.1"/>
    <property type="molecule type" value="Genomic_DNA"/>
</dbReference>
<dbReference type="Proteomes" id="UP000197138">
    <property type="component" value="Unassembled WGS sequence"/>
</dbReference>
<feature type="region of interest" description="Disordered" evidence="1">
    <location>
        <begin position="44"/>
        <end position="77"/>
    </location>
</feature>
<evidence type="ECO:0000313" key="5">
    <source>
        <dbReference type="Proteomes" id="UP000233551"/>
    </source>
</evidence>
<evidence type="ECO:0000313" key="2">
    <source>
        <dbReference type="EMBL" id="OWM75052.1"/>
    </source>
</evidence>
<dbReference type="PANTHER" id="PTHR33872">
    <property type="entry name" value="DNA POLYMERASE EPSILON CATALYTIC SUBUNIT A"/>
    <property type="match status" value="1"/>
</dbReference>
<dbReference type="PANTHER" id="PTHR33872:SF2">
    <property type="entry name" value="DNA POLYMERASE EPSILON CATALYTIC SUBUNIT A"/>
    <property type="match status" value="1"/>
</dbReference>
<evidence type="ECO:0000256" key="1">
    <source>
        <dbReference type="SAM" id="MobiDB-lite"/>
    </source>
</evidence>
<dbReference type="OrthoDB" id="1858881at2759"/>